<evidence type="ECO:0000313" key="2">
    <source>
        <dbReference type="Proteomes" id="UP000799428"/>
    </source>
</evidence>
<evidence type="ECO:0000313" key="1">
    <source>
        <dbReference type="EMBL" id="KAF2712592.1"/>
    </source>
</evidence>
<keyword evidence="2" id="KW-1185">Reference proteome</keyword>
<reference evidence="1" key="1">
    <citation type="journal article" date="2020" name="Stud. Mycol.">
        <title>101 Dothideomycetes genomes: a test case for predicting lifestyles and emergence of pathogens.</title>
        <authorList>
            <person name="Haridas S."/>
            <person name="Albert R."/>
            <person name="Binder M."/>
            <person name="Bloem J."/>
            <person name="Labutti K."/>
            <person name="Salamov A."/>
            <person name="Andreopoulos B."/>
            <person name="Baker S."/>
            <person name="Barry K."/>
            <person name="Bills G."/>
            <person name="Bluhm B."/>
            <person name="Cannon C."/>
            <person name="Castanera R."/>
            <person name="Culley D."/>
            <person name="Daum C."/>
            <person name="Ezra D."/>
            <person name="Gonzalez J."/>
            <person name="Henrissat B."/>
            <person name="Kuo A."/>
            <person name="Liang C."/>
            <person name="Lipzen A."/>
            <person name="Lutzoni F."/>
            <person name="Magnuson J."/>
            <person name="Mondo S."/>
            <person name="Nolan M."/>
            <person name="Ohm R."/>
            <person name="Pangilinan J."/>
            <person name="Park H.-J."/>
            <person name="Ramirez L."/>
            <person name="Alfaro M."/>
            <person name="Sun H."/>
            <person name="Tritt A."/>
            <person name="Yoshinaga Y."/>
            <person name="Zwiers L.-H."/>
            <person name="Turgeon B."/>
            <person name="Goodwin S."/>
            <person name="Spatafora J."/>
            <person name="Crous P."/>
            <person name="Grigoriev I."/>
        </authorList>
    </citation>
    <scope>NUCLEOTIDE SEQUENCE</scope>
    <source>
        <strain evidence="1">CBS 279.74</strain>
    </source>
</reference>
<dbReference type="OrthoDB" id="3798487at2759"/>
<sequence>MSLSNFFSALNSAQSWTTQSHTIPPKKEWTNTAKKRTTDALEKTLTNAPEENVVNTHTKASASTTIPKMAAKTTLLSPHDIFSKEQLPMYLFWLRNVKKTGSDPHFPTPIEYHEFIKWHTPKVTSIPSKRCKDKRHPWDNISIATYCPVCTVDIHIRFVMMVKEAWEKVSGPWTRPVQIENDQSYPGLRLAYRYARCQLANAVLFSERLQMNELEWDAKNPNVNVSDCYSNGKALDIASQKTSDLGLWGIDLIDIREDRIDRGQHPEKTVRFAPDTSDNCSDNSRQQAQFRRNSPQYKPGKHAYALGPKNYSWANSLHADLDHCKLFLVDSPAEMEELTPDPSKQEGLLGGYKYASLVHKALRRTRSEGDEETKVHLVQMMRVCDAVLVRRPIPVKSDEGEKMMIEEVRLFVWEMDLEVSIALSLTPVRPSSGPVISLARTTKRTT</sequence>
<gene>
    <name evidence="1" type="ORF">K504DRAFT_464671</name>
</gene>
<protein>
    <submittedName>
        <fullName evidence="1">Uncharacterized protein</fullName>
    </submittedName>
</protein>
<organism evidence="1 2">
    <name type="scientific">Pleomassaria siparia CBS 279.74</name>
    <dbReference type="NCBI Taxonomy" id="1314801"/>
    <lineage>
        <taxon>Eukaryota</taxon>
        <taxon>Fungi</taxon>
        <taxon>Dikarya</taxon>
        <taxon>Ascomycota</taxon>
        <taxon>Pezizomycotina</taxon>
        <taxon>Dothideomycetes</taxon>
        <taxon>Pleosporomycetidae</taxon>
        <taxon>Pleosporales</taxon>
        <taxon>Pleomassariaceae</taxon>
        <taxon>Pleomassaria</taxon>
    </lineage>
</organism>
<dbReference type="EMBL" id="MU005766">
    <property type="protein sequence ID" value="KAF2712592.1"/>
    <property type="molecule type" value="Genomic_DNA"/>
</dbReference>
<proteinExistence type="predicted"/>
<dbReference type="Proteomes" id="UP000799428">
    <property type="component" value="Unassembled WGS sequence"/>
</dbReference>
<accession>A0A6G1KJD6</accession>
<name>A0A6G1KJD6_9PLEO</name>
<dbReference type="AlphaFoldDB" id="A0A6G1KJD6"/>